<evidence type="ECO:0000313" key="1">
    <source>
        <dbReference type="EMBL" id="ART30472.1"/>
    </source>
</evidence>
<gene>
    <name evidence="1" type="ORF">AEK19_MT0192</name>
</gene>
<keyword evidence="1" id="KW-0496">Mitochondrion</keyword>
<dbReference type="AlphaFoldDB" id="A0A1Y0AZ65"/>
<organism evidence="1">
    <name type="scientific">Utricularia reniformis</name>
    <dbReference type="NCBI Taxonomy" id="192314"/>
    <lineage>
        <taxon>Eukaryota</taxon>
        <taxon>Viridiplantae</taxon>
        <taxon>Streptophyta</taxon>
        <taxon>Embryophyta</taxon>
        <taxon>Tracheophyta</taxon>
        <taxon>Spermatophyta</taxon>
        <taxon>Magnoliopsida</taxon>
        <taxon>eudicotyledons</taxon>
        <taxon>Gunneridae</taxon>
        <taxon>Pentapetalae</taxon>
        <taxon>asterids</taxon>
        <taxon>lamiids</taxon>
        <taxon>Lamiales</taxon>
        <taxon>Lentibulariaceae</taxon>
        <taxon>Utricularia</taxon>
    </lineage>
</organism>
<geneLocation type="mitochondrion" evidence="1"/>
<accession>A0A1Y0AZ65</accession>
<proteinExistence type="predicted"/>
<sequence>MKVIVVFCVCLDRIVGIPSIWKALVRAQFVTRLLV</sequence>
<reference evidence="1" key="1">
    <citation type="submission" date="2017-03" db="EMBL/GenBank/DDBJ databases">
        <title>The mitochondrial genome of the carnivorous plant Utricularia reniformis (Lentibulariaceae): structure, comparative analysis and evolutionary landmarks.</title>
        <authorList>
            <person name="Silva S.R."/>
            <person name="Alvarenga D.O."/>
            <person name="Michael T.P."/>
            <person name="Miranda V.F.O."/>
            <person name="Varani A.M."/>
        </authorList>
    </citation>
    <scope>NUCLEOTIDE SEQUENCE</scope>
</reference>
<dbReference type="EMBL" id="KY774314">
    <property type="protein sequence ID" value="ART30472.1"/>
    <property type="molecule type" value="Genomic_DNA"/>
</dbReference>
<protein>
    <submittedName>
        <fullName evidence="1">Uncharacterized protein</fullName>
    </submittedName>
</protein>
<name>A0A1Y0AZ65_9LAMI</name>